<evidence type="ECO:0000256" key="1">
    <source>
        <dbReference type="SAM" id="MobiDB-lite"/>
    </source>
</evidence>
<protein>
    <submittedName>
        <fullName evidence="2">Uncharacterized protein</fullName>
    </submittedName>
</protein>
<sequence>MPPSKPSDGPSKLPAIPDQTQFFNRVSLAIAKHSAFLDNIRARNVPRSTNASNTTNPPSGAGFSSLSSSSSAAAATTRRQPPPGPHARARTEEEEAQFAELRGAAA</sequence>
<dbReference type="Proteomes" id="UP001174694">
    <property type="component" value="Unassembled WGS sequence"/>
</dbReference>
<gene>
    <name evidence="2" type="ORF">NKR23_g12320</name>
</gene>
<accession>A0AA38VFM7</accession>
<feature type="compositionally biased region" description="Low complexity" evidence="1">
    <location>
        <begin position="59"/>
        <end position="75"/>
    </location>
</feature>
<feature type="region of interest" description="Disordered" evidence="1">
    <location>
        <begin position="39"/>
        <end position="106"/>
    </location>
</feature>
<dbReference type="EMBL" id="JANBVO010000103">
    <property type="protein sequence ID" value="KAJ9130162.1"/>
    <property type="molecule type" value="Genomic_DNA"/>
</dbReference>
<evidence type="ECO:0000313" key="2">
    <source>
        <dbReference type="EMBL" id="KAJ9130162.1"/>
    </source>
</evidence>
<dbReference type="AlphaFoldDB" id="A0AA38VFM7"/>
<keyword evidence="3" id="KW-1185">Reference proteome</keyword>
<evidence type="ECO:0000313" key="3">
    <source>
        <dbReference type="Proteomes" id="UP001174694"/>
    </source>
</evidence>
<comment type="caution">
    <text evidence="2">The sequence shown here is derived from an EMBL/GenBank/DDBJ whole genome shotgun (WGS) entry which is preliminary data.</text>
</comment>
<reference evidence="2" key="1">
    <citation type="submission" date="2022-07" db="EMBL/GenBank/DDBJ databases">
        <title>Fungi with potential for degradation of polypropylene.</title>
        <authorList>
            <person name="Gostincar C."/>
        </authorList>
    </citation>
    <scope>NUCLEOTIDE SEQUENCE</scope>
    <source>
        <strain evidence="2">EXF-13308</strain>
    </source>
</reference>
<organism evidence="2 3">
    <name type="scientific">Pleurostoma richardsiae</name>
    <dbReference type="NCBI Taxonomy" id="41990"/>
    <lineage>
        <taxon>Eukaryota</taxon>
        <taxon>Fungi</taxon>
        <taxon>Dikarya</taxon>
        <taxon>Ascomycota</taxon>
        <taxon>Pezizomycotina</taxon>
        <taxon>Sordariomycetes</taxon>
        <taxon>Sordariomycetidae</taxon>
        <taxon>Calosphaeriales</taxon>
        <taxon>Pleurostomataceae</taxon>
        <taxon>Pleurostoma</taxon>
    </lineage>
</organism>
<proteinExistence type="predicted"/>
<name>A0AA38VFM7_9PEZI</name>
<feature type="compositionally biased region" description="Polar residues" evidence="1">
    <location>
        <begin position="46"/>
        <end position="58"/>
    </location>
</feature>
<feature type="non-terminal residue" evidence="2">
    <location>
        <position position="106"/>
    </location>
</feature>